<keyword evidence="3" id="KW-1185">Reference proteome</keyword>
<dbReference type="AlphaFoldDB" id="A0A0H1R9G5"/>
<dbReference type="Proteomes" id="UP000035301">
    <property type="component" value="Unassembled WGS sequence"/>
</dbReference>
<name>A0A0H1R9G5_9EURY</name>
<dbReference type="Pfam" id="PF02505">
    <property type="entry name" value="MCR_D"/>
    <property type="match status" value="1"/>
</dbReference>
<dbReference type="NCBIfam" id="TIGR03260">
    <property type="entry name" value="met_CoM_red_D"/>
    <property type="match status" value="1"/>
</dbReference>
<dbReference type="STRING" id="1550566.SZ63_02115"/>
<proteinExistence type="predicted"/>
<dbReference type="PIRSF" id="PIRSF005636">
    <property type="entry name" value="McrD"/>
    <property type="match status" value="1"/>
</dbReference>
<dbReference type="GO" id="GO:0015948">
    <property type="term" value="P:methanogenesis"/>
    <property type="evidence" value="ECO:0007669"/>
    <property type="project" value="UniProtKB-KW"/>
</dbReference>
<dbReference type="OrthoDB" id="109281at2157"/>
<protein>
    <submittedName>
        <fullName evidence="2">Methyl-coenzyme M reductase</fullName>
    </submittedName>
</protein>
<comment type="caution">
    <text evidence="2">The sequence shown here is derived from an EMBL/GenBank/DDBJ whole genome shotgun (WGS) entry which is preliminary data.</text>
</comment>
<dbReference type="PATRIC" id="fig|1550566.3.peg.444"/>
<evidence type="ECO:0000313" key="3">
    <source>
        <dbReference type="Proteomes" id="UP000035301"/>
    </source>
</evidence>
<organism evidence="2 3">
    <name type="scientific">Methanoculleus sediminis</name>
    <dbReference type="NCBI Taxonomy" id="1550566"/>
    <lineage>
        <taxon>Archaea</taxon>
        <taxon>Methanobacteriati</taxon>
        <taxon>Methanobacteriota</taxon>
        <taxon>Stenosarchaea group</taxon>
        <taxon>Methanomicrobia</taxon>
        <taxon>Methanomicrobiales</taxon>
        <taxon>Methanomicrobiaceae</taxon>
        <taxon>Methanoculleus</taxon>
    </lineage>
</organism>
<reference evidence="2 3" key="1">
    <citation type="journal article" date="2015" name="Int. J. Syst. Evol. Microbiol.">
        <title>Methanoculleus sediminis sp. nov., a methanogen from sediments near a submarine mud volcano.</title>
        <authorList>
            <person name="Chen S.C."/>
            <person name="Chen M.F."/>
            <person name="Lai M.C."/>
            <person name="Weng C.Y."/>
            <person name="Wu S.Y."/>
            <person name="Lin S."/>
            <person name="Yang T.F."/>
            <person name="Chen P.C."/>
        </authorList>
    </citation>
    <scope>NUCLEOTIDE SEQUENCE [LARGE SCALE GENOMIC DNA]</scope>
    <source>
        <strain evidence="2 3">S3Fa</strain>
    </source>
</reference>
<accession>A0A0H1R9G5</accession>
<evidence type="ECO:0000313" key="2">
    <source>
        <dbReference type="EMBL" id="KLK89252.1"/>
    </source>
</evidence>
<evidence type="ECO:0000256" key="1">
    <source>
        <dbReference type="ARBA" id="ARBA00022994"/>
    </source>
</evidence>
<gene>
    <name evidence="2" type="ORF">SZ63_02115</name>
</gene>
<dbReference type="InterPro" id="IPR003901">
    <property type="entry name" value="Me_CoM_Rdtase_D"/>
</dbReference>
<dbReference type="RefSeq" id="WP_048180313.1">
    <property type="nucleotide sequence ID" value="NZ_JXOJ01000001.1"/>
</dbReference>
<dbReference type="EMBL" id="JXOJ01000001">
    <property type="protein sequence ID" value="KLK89252.1"/>
    <property type="molecule type" value="Genomic_DNA"/>
</dbReference>
<keyword evidence="1" id="KW-0484">Methanogenesis</keyword>
<sequence>MTEAIYPQVRIVSARFLRPDTVEQLLNRLVRIGGILRMSLTGQNLPATVPYGPARGKPNPHPDRKVIRVGDQDVQLQVQVGTVILELEDESYIPAIEEAVDEVFADKDFSCTVQKGRFMKTTPTVSDYAKYGPDADREILGLVDPRKKGGPVIIQGNK</sequence>